<gene>
    <name evidence="1" type="ORF">AB8U03_04555</name>
</gene>
<accession>A0ABV4BPB2</accession>
<evidence type="ECO:0000313" key="2">
    <source>
        <dbReference type="Proteomes" id="UP001564657"/>
    </source>
</evidence>
<comment type="caution">
    <text evidence="1">The sequence shown here is derived from an EMBL/GenBank/DDBJ whole genome shotgun (WGS) entry which is preliminary data.</text>
</comment>
<proteinExistence type="predicted"/>
<organism evidence="1 2">
    <name type="scientific">Clostridium moutaii</name>
    <dbReference type="NCBI Taxonomy" id="3240932"/>
    <lineage>
        <taxon>Bacteria</taxon>
        <taxon>Bacillati</taxon>
        <taxon>Bacillota</taxon>
        <taxon>Clostridia</taxon>
        <taxon>Eubacteriales</taxon>
        <taxon>Clostridiaceae</taxon>
        <taxon>Clostridium</taxon>
    </lineage>
</organism>
<evidence type="ECO:0000313" key="1">
    <source>
        <dbReference type="EMBL" id="MEY7999476.1"/>
    </source>
</evidence>
<name>A0ABV4BPB2_9CLOT</name>
<dbReference type="Proteomes" id="UP001564657">
    <property type="component" value="Unassembled WGS sequence"/>
</dbReference>
<dbReference type="EMBL" id="JBGEWD010000003">
    <property type="protein sequence ID" value="MEY7999476.1"/>
    <property type="molecule type" value="Genomic_DNA"/>
</dbReference>
<dbReference type="RefSeq" id="WP_369703365.1">
    <property type="nucleotide sequence ID" value="NZ_JBGEWD010000003.1"/>
</dbReference>
<protein>
    <submittedName>
        <fullName evidence="1">Uncharacterized protein</fullName>
    </submittedName>
</protein>
<sequence>MKNSKKIFLKNICEYCMGKYMLLNSGPLISSLICQLCKYVDMDVPAIHGIIRIHISENYSRSFAHCFNIYNGIIIDASIYEYALTNKAISHLFPTYVLSNVPEHMDYIMHGELTVDSQIKFSDKFLKNILENIRNNTFGPVKRFSLMEDSKKENLFYCR</sequence>
<reference evidence="1 2" key="1">
    <citation type="submission" date="2024-08" db="EMBL/GenBank/DDBJ databases">
        <title>Clostridium lapicellarii sp. nov., and Clostridium renhuaiense sp. nov., two species isolated from the mud in a fermentation cellar used for producing sauce-flavour Chinese liquors.</title>
        <authorList>
            <person name="Yang F."/>
            <person name="Wang H."/>
            <person name="Chen L.Q."/>
            <person name="Zhou N."/>
            <person name="Lu J.J."/>
            <person name="Pu X.X."/>
            <person name="Wan B."/>
            <person name="Wang L."/>
            <person name="Liu S.J."/>
        </authorList>
    </citation>
    <scope>NUCLEOTIDE SEQUENCE [LARGE SCALE GENOMIC DNA]</scope>
    <source>
        <strain evidence="1 2">MT-5</strain>
    </source>
</reference>
<keyword evidence="2" id="KW-1185">Reference proteome</keyword>